<dbReference type="EMBL" id="JANYMP010000002">
    <property type="protein sequence ID" value="MCS7475978.1"/>
    <property type="molecule type" value="Genomic_DNA"/>
</dbReference>
<feature type="signal peptide" evidence="4">
    <location>
        <begin position="1"/>
        <end position="26"/>
    </location>
</feature>
<evidence type="ECO:0000256" key="3">
    <source>
        <dbReference type="ARBA" id="ARBA00023180"/>
    </source>
</evidence>
<dbReference type="PROSITE" id="PS50292">
    <property type="entry name" value="PEROXIDASE_3"/>
    <property type="match status" value="1"/>
</dbReference>
<dbReference type="SUPFAM" id="SSF48113">
    <property type="entry name" value="Heme-dependent peroxidases"/>
    <property type="match status" value="1"/>
</dbReference>
<evidence type="ECO:0000256" key="4">
    <source>
        <dbReference type="SAM" id="SignalP"/>
    </source>
</evidence>
<evidence type="ECO:0000313" key="5">
    <source>
        <dbReference type="EMBL" id="MCS7475978.1"/>
    </source>
</evidence>
<name>A0A9X2ZZK3_9PSEU</name>
<keyword evidence="4" id="KW-0732">Signal</keyword>
<sequence>MGHRRSLGVVLAVVAGSSLLTGTAGAGAGVSFEVQSLDGTGNNRAHPEWGAAGGSYSRVAPAHYADGVGQPVTGPSARYLSNRVFADGGVTQPSERITQWGTAWGQFLDHSFGLRASSNEPGSIPFVNGAPMETHHSDIPFVPFSRSAAAPGTGVTTPREQPNKLNSYLDAEAVYGNRPDRLTWMRDGAKLLMPDNLLPRRDARGDVATAPQADDPVGMGARAVVTGDDRGNENVSLTAVQTLFAREHNRIVSLLPSWLPEEQRFQLARRVVIATQQHITYTEFLPALGVRLAPYRGYDPSVDATLSNEFATVGYRAHSMLRGNVLVRTELSRYSSEQLDALRAKGAQVVENGTRVEITIPPALGAFRPELVGEVQLGPLLKGLASQAQSRNDEQIDDVVRSLALTQPGCTSGCLTAIFDIAAIDVERGRDHGMPSYNELRRAYGLAPKASFQDLTGESTEAFPADPELTPGAEVDDPDSIDFVQPGVRRTSVAARLKALYGDISTLDAFVGMSAEPHVPGTEFGELQLAIWRKQFTAMRDGDRFHLGNDPVLAMVRQRFGIDHRHGLGDLIALNTDVPRRDLARNVFRTS</sequence>
<comment type="subcellular location">
    <subcellularLocation>
        <location evidence="1">Secreted</location>
    </subcellularLocation>
</comment>
<dbReference type="GO" id="GO:0005576">
    <property type="term" value="C:extracellular region"/>
    <property type="evidence" value="ECO:0007669"/>
    <property type="project" value="UniProtKB-SubCell"/>
</dbReference>
<organism evidence="5 6">
    <name type="scientific">Umezawaea endophytica</name>
    <dbReference type="NCBI Taxonomy" id="1654476"/>
    <lineage>
        <taxon>Bacteria</taxon>
        <taxon>Bacillati</taxon>
        <taxon>Actinomycetota</taxon>
        <taxon>Actinomycetes</taxon>
        <taxon>Pseudonocardiales</taxon>
        <taxon>Pseudonocardiaceae</taxon>
        <taxon>Umezawaea</taxon>
    </lineage>
</organism>
<dbReference type="PANTHER" id="PTHR11475">
    <property type="entry name" value="OXIDASE/PEROXIDASE"/>
    <property type="match status" value="1"/>
</dbReference>
<dbReference type="GO" id="GO:0006979">
    <property type="term" value="P:response to oxidative stress"/>
    <property type="evidence" value="ECO:0007669"/>
    <property type="project" value="InterPro"/>
</dbReference>
<proteinExistence type="predicted"/>
<dbReference type="Proteomes" id="UP001141259">
    <property type="component" value="Unassembled WGS sequence"/>
</dbReference>
<evidence type="ECO:0000256" key="1">
    <source>
        <dbReference type="ARBA" id="ARBA00004613"/>
    </source>
</evidence>
<keyword evidence="5" id="KW-0560">Oxidoreductase</keyword>
<dbReference type="Gene3D" id="1.10.640.10">
    <property type="entry name" value="Haem peroxidase domain superfamily, animal type"/>
    <property type="match status" value="1"/>
</dbReference>
<dbReference type="AlphaFoldDB" id="A0A9X2ZZK3"/>
<dbReference type="InterPro" id="IPR019791">
    <property type="entry name" value="Haem_peroxidase_animal"/>
</dbReference>
<dbReference type="InterPro" id="IPR010255">
    <property type="entry name" value="Haem_peroxidase_sf"/>
</dbReference>
<dbReference type="GO" id="GO:0020037">
    <property type="term" value="F:heme binding"/>
    <property type="evidence" value="ECO:0007669"/>
    <property type="project" value="InterPro"/>
</dbReference>
<dbReference type="GO" id="GO:0004601">
    <property type="term" value="F:peroxidase activity"/>
    <property type="evidence" value="ECO:0007669"/>
    <property type="project" value="UniProtKB-KW"/>
</dbReference>
<keyword evidence="2" id="KW-0964">Secreted</keyword>
<dbReference type="RefSeq" id="WP_259621501.1">
    <property type="nucleotide sequence ID" value="NZ_JANYMP010000002.1"/>
</dbReference>
<gene>
    <name evidence="5" type="ORF">NZH93_03855</name>
</gene>
<keyword evidence="6" id="KW-1185">Reference proteome</keyword>
<dbReference type="PANTHER" id="PTHR11475:SF4">
    <property type="entry name" value="CHORION PEROXIDASE"/>
    <property type="match status" value="1"/>
</dbReference>
<reference evidence="5" key="1">
    <citation type="submission" date="2022-08" db="EMBL/GenBank/DDBJ databases">
        <authorList>
            <person name="Tistechok S."/>
            <person name="Samborskyy M."/>
            <person name="Roman I."/>
        </authorList>
    </citation>
    <scope>NUCLEOTIDE SEQUENCE</scope>
    <source>
        <strain evidence="5">DSM 103496</strain>
    </source>
</reference>
<dbReference type="Pfam" id="PF03098">
    <property type="entry name" value="An_peroxidase"/>
    <property type="match status" value="1"/>
</dbReference>
<evidence type="ECO:0000256" key="2">
    <source>
        <dbReference type="ARBA" id="ARBA00022525"/>
    </source>
</evidence>
<keyword evidence="5" id="KW-0575">Peroxidase</keyword>
<comment type="caution">
    <text evidence="5">The sequence shown here is derived from an EMBL/GenBank/DDBJ whole genome shotgun (WGS) entry which is preliminary data.</text>
</comment>
<evidence type="ECO:0000313" key="6">
    <source>
        <dbReference type="Proteomes" id="UP001141259"/>
    </source>
</evidence>
<protein>
    <submittedName>
        <fullName evidence="5">Peroxidase family protein</fullName>
    </submittedName>
</protein>
<dbReference type="InterPro" id="IPR037120">
    <property type="entry name" value="Haem_peroxidase_sf_animal"/>
</dbReference>
<feature type="chain" id="PRO_5040962465" evidence="4">
    <location>
        <begin position="27"/>
        <end position="591"/>
    </location>
</feature>
<accession>A0A9X2ZZK3</accession>
<keyword evidence="3" id="KW-0325">Glycoprotein</keyword>